<dbReference type="SUPFAM" id="SSF56954">
    <property type="entry name" value="Outer membrane efflux proteins (OEP)"/>
    <property type="match status" value="1"/>
</dbReference>
<dbReference type="RefSeq" id="WP_135771589.1">
    <property type="nucleotide sequence ID" value="NZ_RQFT01000012.1"/>
</dbReference>
<gene>
    <name evidence="1" type="ORF">EHQ43_14765</name>
</gene>
<protein>
    <submittedName>
        <fullName evidence="1">Channel protein TolC</fullName>
    </submittedName>
</protein>
<accession>A0A7I0HNQ9</accession>
<proteinExistence type="predicted"/>
<comment type="caution">
    <text evidence="1">The sequence shown here is derived from an EMBL/GenBank/DDBJ whole genome shotgun (WGS) entry which is preliminary data.</text>
</comment>
<dbReference type="Gene3D" id="1.20.1600.10">
    <property type="entry name" value="Outer membrane efflux proteins (OEP)"/>
    <property type="match status" value="1"/>
</dbReference>
<reference evidence="1 2" key="1">
    <citation type="journal article" date="2019" name="PLoS Negl. Trop. Dis.">
        <title>Revisiting the worldwide diversity of Leptospira species in the environment.</title>
        <authorList>
            <person name="Vincent A.T."/>
            <person name="Schiettekatte O."/>
            <person name="Bourhy P."/>
            <person name="Veyrier F.J."/>
            <person name="Picardeau M."/>
        </authorList>
    </citation>
    <scope>NUCLEOTIDE SEQUENCE [LARGE SCALE GENOMIC DNA]</scope>
    <source>
        <strain evidence="1 2">201800273</strain>
    </source>
</reference>
<evidence type="ECO:0000313" key="1">
    <source>
        <dbReference type="EMBL" id="TGL03063.1"/>
    </source>
</evidence>
<dbReference type="GO" id="GO:0015562">
    <property type="term" value="F:efflux transmembrane transporter activity"/>
    <property type="evidence" value="ECO:0007669"/>
    <property type="project" value="InterPro"/>
</dbReference>
<sequence length="512" mass="60230">MWRIFGTSLLTFSFGVVSLFANELLLWEDCIWIGLERNAQLKLEKTKQGLFPILLNEKWKQYLPKLGVHYFGIFSRNREQLDQEYRDVRLQIQQLLYDGGEIEREKQKIEIKQLIQAEEKKILREKIIQTISLAYLHLNKRIIIDSLYDLRIERYHLEQKKLNLEVQTQLIPTFESKSIKQWELDFFAKRIHSQALKESSILELKQKMFLDPNESLALEPGITERIEIFQPTSFPIEVDMNHPIRKKNRLQFELASLEEESLNNDWKPKLVLGGYIGRNGNYGFPLQNEVYGVSLGFQTNLGGSSFVSNTQNGFQSEGNGIQRIPGYGPQAVGPGENGFQSGTIGIFDEVGREKKRFDSQLSQFQIRLEKEQSELNLRNNSKSIEVKLNEEYKQYSLYMEFVKFAFESLKQKREEKKSNLISELEYLKAEEEVFVALEQSIEHYFNYISTSLELVILLGEDPFNNRYFRLHNSKFHSDFTILLRDWKNLLPIENLQKREPKKQKQTPFLLEE</sequence>
<name>A0A7I0HNQ9_9LEPT</name>
<dbReference type="AlphaFoldDB" id="A0A7I0HNQ9"/>
<dbReference type="Proteomes" id="UP000297641">
    <property type="component" value="Unassembled WGS sequence"/>
</dbReference>
<organism evidence="1 2">
    <name type="scientific">Leptospira bouyouniensis</name>
    <dbReference type="NCBI Taxonomy" id="2484911"/>
    <lineage>
        <taxon>Bacteria</taxon>
        <taxon>Pseudomonadati</taxon>
        <taxon>Spirochaetota</taxon>
        <taxon>Spirochaetia</taxon>
        <taxon>Leptospirales</taxon>
        <taxon>Leptospiraceae</taxon>
        <taxon>Leptospira</taxon>
    </lineage>
</organism>
<dbReference type="EMBL" id="RQFT01000012">
    <property type="protein sequence ID" value="TGL03063.1"/>
    <property type="molecule type" value="Genomic_DNA"/>
</dbReference>
<evidence type="ECO:0000313" key="2">
    <source>
        <dbReference type="Proteomes" id="UP000297641"/>
    </source>
</evidence>